<evidence type="ECO:0000313" key="3">
    <source>
        <dbReference type="Proteomes" id="UP000730618"/>
    </source>
</evidence>
<dbReference type="Pfam" id="PF06161">
    <property type="entry name" value="DUF975"/>
    <property type="match status" value="1"/>
</dbReference>
<feature type="transmembrane region" description="Helical" evidence="1">
    <location>
        <begin position="153"/>
        <end position="179"/>
    </location>
</feature>
<evidence type="ECO:0000256" key="1">
    <source>
        <dbReference type="SAM" id="Phobius"/>
    </source>
</evidence>
<keyword evidence="1" id="KW-1133">Transmembrane helix</keyword>
<comment type="caution">
    <text evidence="2">The sequence shown here is derived from an EMBL/GenBank/DDBJ whole genome shotgun (WGS) entry which is preliminary data.</text>
</comment>
<dbReference type="EMBL" id="CAJVCE010000004">
    <property type="protein sequence ID" value="CAG7631203.1"/>
    <property type="molecule type" value="Genomic_DNA"/>
</dbReference>
<feature type="transmembrane region" description="Helical" evidence="1">
    <location>
        <begin position="23"/>
        <end position="44"/>
    </location>
</feature>
<protein>
    <recommendedName>
        <fullName evidence="4">DUF975 family protein</fullName>
    </recommendedName>
</protein>
<dbReference type="RefSeq" id="WP_230414764.1">
    <property type="nucleotide sequence ID" value="NZ_CAJVCE010000004.1"/>
</dbReference>
<dbReference type="PANTHER" id="PTHR40076:SF1">
    <property type="entry name" value="MEMBRANE PROTEIN"/>
    <property type="match status" value="1"/>
</dbReference>
<evidence type="ECO:0000313" key="2">
    <source>
        <dbReference type="EMBL" id="CAG7631203.1"/>
    </source>
</evidence>
<proteinExistence type="predicted"/>
<dbReference type="Proteomes" id="UP000730618">
    <property type="component" value="Unassembled WGS sequence"/>
</dbReference>
<accession>A0ABM8VEF0</accession>
<name>A0ABM8VEF0_9BACL</name>
<evidence type="ECO:0008006" key="4">
    <source>
        <dbReference type="Google" id="ProtNLM"/>
    </source>
</evidence>
<dbReference type="PANTHER" id="PTHR40076">
    <property type="entry name" value="MEMBRANE PROTEIN-RELATED"/>
    <property type="match status" value="1"/>
</dbReference>
<sequence length="204" mass="23093">METEPILSRGELKLRALQQLKGSWGKAIVVTLIIIIATSLITQIPKVGDVINFIVAGPLALGVVVFFLRLVRREPNEIQDVFSGFTRFVPSFLLYLLSAVFVFLWTLLLIVPGIIAGLRYSMAFYIMHDHPELTAMEAIERSKQMMYGHKWRYFLLSLSFIGWALLCVLTLGIGLLWLIPYMSATNANFYENLSHSRMEAPPLS</sequence>
<keyword evidence="1" id="KW-0472">Membrane</keyword>
<gene>
    <name evidence="2" type="ORF">PAECIP111802_01720</name>
</gene>
<organism evidence="2 3">
    <name type="scientific">Paenibacillus allorhizosphaerae</name>
    <dbReference type="NCBI Taxonomy" id="2849866"/>
    <lineage>
        <taxon>Bacteria</taxon>
        <taxon>Bacillati</taxon>
        <taxon>Bacillota</taxon>
        <taxon>Bacilli</taxon>
        <taxon>Bacillales</taxon>
        <taxon>Paenibacillaceae</taxon>
        <taxon>Paenibacillus</taxon>
    </lineage>
</organism>
<feature type="transmembrane region" description="Helical" evidence="1">
    <location>
        <begin position="50"/>
        <end position="71"/>
    </location>
</feature>
<keyword evidence="3" id="KW-1185">Reference proteome</keyword>
<reference evidence="2 3" key="1">
    <citation type="submission" date="2021-06" db="EMBL/GenBank/DDBJ databases">
        <authorList>
            <person name="Criscuolo A."/>
        </authorList>
    </citation>
    <scope>NUCLEOTIDE SEQUENCE [LARGE SCALE GENOMIC DNA]</scope>
    <source>
        <strain evidence="3">CIP 111802</strain>
    </source>
</reference>
<feature type="transmembrane region" description="Helical" evidence="1">
    <location>
        <begin position="92"/>
        <end position="115"/>
    </location>
</feature>
<dbReference type="InterPro" id="IPR010380">
    <property type="entry name" value="DUF975"/>
</dbReference>
<keyword evidence="1" id="KW-0812">Transmembrane</keyword>